<name>A0ABD1ZNM5_9MARC</name>
<protein>
    <submittedName>
        <fullName evidence="1">Uncharacterized protein</fullName>
    </submittedName>
</protein>
<comment type="caution">
    <text evidence="1">The sequence shown here is derived from an EMBL/GenBank/DDBJ whole genome shotgun (WGS) entry which is preliminary data.</text>
</comment>
<dbReference type="Proteomes" id="UP001605036">
    <property type="component" value="Unassembled WGS sequence"/>
</dbReference>
<evidence type="ECO:0000313" key="2">
    <source>
        <dbReference type="Proteomes" id="UP001605036"/>
    </source>
</evidence>
<evidence type="ECO:0000313" key="1">
    <source>
        <dbReference type="EMBL" id="KAL2652642.1"/>
    </source>
</evidence>
<sequence length="457" mass="49606">MSIGQSHTGLRPLATSLPGHTAACPLVSTWGWTESTWPGCGAGSGGPWTVAPVDCQSLRDIQIPSLILTAGNYAESQIGNGGSLRRVVCSKWLVADAGSGAVIGNSAITSINRQPRGDKVSQVPAEVYFPLDLAHEKGSALNYPQREIAGERVVVQSLYPVANEMVRAADSRVRSERGKQIQSELSLDCRVPGLLGFQFEWGHRFLPWPGGVMITGSTFLHGTFGPGERRTPCLDPLPAPSSSHSFRFMCTPRDLSSNLSFLRQRASSSILSGSMYTSSAKADVHQPRLQRGAMIASVGQRSVRCSVHRNVPYRRPPSDGRIDSLITADISSSAPMPLLASVRGHEWFTRVIECSLCHLGCSYRIPEASIIRAAHPDSFSVTSSLHKRWPCWHNTPIFPSFVCSRRPPFDLRRSMSLSADVSRFYARLVGSGFELTSCCLMLVGVDTFGLASVHQLG</sequence>
<organism evidence="1 2">
    <name type="scientific">Riccia fluitans</name>
    <dbReference type="NCBI Taxonomy" id="41844"/>
    <lineage>
        <taxon>Eukaryota</taxon>
        <taxon>Viridiplantae</taxon>
        <taxon>Streptophyta</taxon>
        <taxon>Embryophyta</taxon>
        <taxon>Marchantiophyta</taxon>
        <taxon>Marchantiopsida</taxon>
        <taxon>Marchantiidae</taxon>
        <taxon>Marchantiales</taxon>
        <taxon>Ricciaceae</taxon>
        <taxon>Riccia</taxon>
    </lineage>
</organism>
<gene>
    <name evidence="1" type="ORF">R1flu_020770</name>
</gene>
<proteinExistence type="predicted"/>
<accession>A0ABD1ZNM5</accession>
<dbReference type="AlphaFoldDB" id="A0ABD1ZNM5"/>
<keyword evidence="2" id="KW-1185">Reference proteome</keyword>
<reference evidence="1 2" key="1">
    <citation type="submission" date="2024-09" db="EMBL/GenBank/DDBJ databases">
        <title>Chromosome-scale assembly of Riccia fluitans.</title>
        <authorList>
            <person name="Paukszto L."/>
            <person name="Sawicki J."/>
            <person name="Karawczyk K."/>
            <person name="Piernik-Szablinska J."/>
            <person name="Szczecinska M."/>
            <person name="Mazdziarz M."/>
        </authorList>
    </citation>
    <scope>NUCLEOTIDE SEQUENCE [LARGE SCALE GENOMIC DNA]</scope>
    <source>
        <strain evidence="1">Rf_01</strain>
        <tissue evidence="1">Aerial parts of the thallus</tissue>
    </source>
</reference>
<dbReference type="EMBL" id="JBHFFA010000001">
    <property type="protein sequence ID" value="KAL2652642.1"/>
    <property type="molecule type" value="Genomic_DNA"/>
</dbReference>